<accession>A0A0R0AEQ5</accession>
<dbReference type="Proteomes" id="UP000050836">
    <property type="component" value="Unassembled WGS sequence"/>
</dbReference>
<evidence type="ECO:0000313" key="2">
    <source>
        <dbReference type="Proteomes" id="UP000050836"/>
    </source>
</evidence>
<dbReference type="InterPro" id="IPR008018">
    <property type="entry name" value="Phage_tail_attach_FII"/>
</dbReference>
<dbReference type="GO" id="GO:0019068">
    <property type="term" value="P:virion assembly"/>
    <property type="evidence" value="ECO:0007669"/>
    <property type="project" value="InterPro"/>
</dbReference>
<dbReference type="RefSeq" id="WP_054658817.1">
    <property type="nucleotide sequence ID" value="NZ_BAZI01000108.1"/>
</dbReference>
<evidence type="ECO:0000313" key="1">
    <source>
        <dbReference type="EMBL" id="KRG43221.1"/>
    </source>
</evidence>
<gene>
    <name evidence="1" type="ORF">ARC78_07600</name>
</gene>
<dbReference type="AlphaFoldDB" id="A0A0R0AEQ5"/>
<reference evidence="1 2" key="1">
    <citation type="submission" date="2015-10" db="EMBL/GenBank/DDBJ databases">
        <title>Genome sequencing and analysis of members of genus Stenotrophomonas.</title>
        <authorList>
            <person name="Patil P.P."/>
            <person name="Midha S."/>
            <person name="Patil P.B."/>
        </authorList>
    </citation>
    <scope>NUCLEOTIDE SEQUENCE [LARGE SCALE GENOMIC DNA]</scope>
    <source>
        <strain evidence="1 2">JCM 9942</strain>
    </source>
</reference>
<dbReference type="Pfam" id="PF05354">
    <property type="entry name" value="Phage_attach"/>
    <property type="match status" value="1"/>
</dbReference>
<name>A0A0R0AEQ5_9GAMM</name>
<dbReference type="EMBL" id="LLXS01000014">
    <property type="protein sequence ID" value="KRG43221.1"/>
    <property type="molecule type" value="Genomic_DNA"/>
</dbReference>
<protein>
    <submittedName>
        <fullName evidence="1">Uncharacterized protein</fullName>
    </submittedName>
</protein>
<sequence>MSQKAFLQAFDQDAIGSFKAAGMADAAIYTGPATGSASVPCDVLVDRGTQVWGEDASPVALGEISIAFQRVQVVPEKGGIVVVDGDTYRLTDKHKDDASLVRWLVVPHG</sequence>
<keyword evidence="2" id="KW-1185">Reference proteome</keyword>
<proteinExistence type="predicted"/>
<organism evidence="1 2">
    <name type="scientific">Stenotrophomonas pictorum JCM 9942</name>
    <dbReference type="NCBI Taxonomy" id="1236960"/>
    <lineage>
        <taxon>Bacteria</taxon>
        <taxon>Pseudomonadati</taxon>
        <taxon>Pseudomonadota</taxon>
        <taxon>Gammaproteobacteria</taxon>
        <taxon>Lysobacterales</taxon>
        <taxon>Lysobacteraceae</taxon>
        <taxon>Stenotrophomonas</taxon>
    </lineage>
</organism>
<dbReference type="OrthoDB" id="6054179at2"/>
<comment type="caution">
    <text evidence="1">The sequence shown here is derived from an EMBL/GenBank/DDBJ whole genome shotgun (WGS) entry which is preliminary data.</text>
</comment>